<dbReference type="GO" id="GO:0005886">
    <property type="term" value="C:plasma membrane"/>
    <property type="evidence" value="ECO:0007669"/>
    <property type="project" value="TreeGrafter"/>
</dbReference>
<protein>
    <recommendedName>
        <fullName evidence="2">receptor protein-tyrosine kinase</fullName>
        <ecNumber evidence="2">2.7.10.1</ecNumber>
    </recommendedName>
</protein>
<feature type="transmembrane region" description="Helical" evidence="22">
    <location>
        <begin position="587"/>
        <end position="606"/>
    </location>
</feature>
<evidence type="ECO:0000256" key="12">
    <source>
        <dbReference type="ARBA" id="ARBA00023136"/>
    </source>
</evidence>
<dbReference type="PANTHER" id="PTHR24416:SF481">
    <property type="entry name" value="TIE-LIKE RECEPTOR TYROSINE KINASE"/>
    <property type="match status" value="1"/>
</dbReference>
<evidence type="ECO:0000256" key="4">
    <source>
        <dbReference type="ARBA" id="ARBA00022679"/>
    </source>
</evidence>
<keyword evidence="8 20" id="KW-0547">Nucleotide-binding</keyword>
<feature type="compositionally biased region" description="Gly residues" evidence="21">
    <location>
        <begin position="666"/>
        <end position="677"/>
    </location>
</feature>
<feature type="region of interest" description="Disordered" evidence="21">
    <location>
        <begin position="426"/>
        <end position="486"/>
    </location>
</feature>
<comment type="function">
    <text evidence="19">Receptor for basic fibroblast growth factor.</text>
</comment>
<keyword evidence="16" id="KW-0325">Glycoprotein</keyword>
<dbReference type="GO" id="GO:0004714">
    <property type="term" value="F:transmembrane receptor protein tyrosine kinase activity"/>
    <property type="evidence" value="ECO:0007669"/>
    <property type="project" value="UniProtKB-EC"/>
</dbReference>
<evidence type="ECO:0000256" key="20">
    <source>
        <dbReference type="PROSITE-ProRule" id="PRU10141"/>
    </source>
</evidence>
<dbReference type="Gene3D" id="1.10.510.10">
    <property type="entry name" value="Transferase(Phosphotransferase) domain 1"/>
    <property type="match status" value="1"/>
</dbReference>
<comment type="caution">
    <text evidence="25">The sequence shown here is derived from an EMBL/GenBank/DDBJ whole genome shotgun (WGS) entry which is preliminary data.</text>
</comment>
<dbReference type="PRINTS" id="PR00109">
    <property type="entry name" value="TYRKINASE"/>
</dbReference>
<keyword evidence="5 22" id="KW-0812">Transmembrane</keyword>
<evidence type="ECO:0000256" key="10">
    <source>
        <dbReference type="ARBA" id="ARBA00022840"/>
    </source>
</evidence>
<keyword evidence="7" id="KW-0677">Repeat</keyword>
<dbReference type="PANTHER" id="PTHR24416">
    <property type="entry name" value="TYROSINE-PROTEIN KINASE RECEPTOR"/>
    <property type="match status" value="1"/>
</dbReference>
<feature type="region of interest" description="Disordered" evidence="21">
    <location>
        <begin position="543"/>
        <end position="578"/>
    </location>
</feature>
<keyword evidence="14" id="KW-1015">Disulfide bond</keyword>
<feature type="compositionally biased region" description="Low complexity" evidence="21">
    <location>
        <begin position="195"/>
        <end position="242"/>
    </location>
</feature>
<dbReference type="GO" id="GO:0005524">
    <property type="term" value="F:ATP binding"/>
    <property type="evidence" value="ECO:0007669"/>
    <property type="project" value="UniProtKB-UniRule"/>
</dbReference>
<evidence type="ECO:0000256" key="1">
    <source>
        <dbReference type="ARBA" id="ARBA00004167"/>
    </source>
</evidence>
<dbReference type="PROSITE" id="PS00109">
    <property type="entry name" value="PROTEIN_KINASE_TYR"/>
    <property type="match status" value="1"/>
</dbReference>
<dbReference type="PROSITE" id="PS00107">
    <property type="entry name" value="PROTEIN_KINASE_ATP"/>
    <property type="match status" value="1"/>
</dbReference>
<feature type="region of interest" description="Disordered" evidence="21">
    <location>
        <begin position="666"/>
        <end position="685"/>
    </location>
</feature>
<feature type="domain" description="Protein kinase" evidence="24">
    <location>
        <begin position="692"/>
        <end position="969"/>
    </location>
</feature>
<sequence>MARVDLATGLLFFLAWSSFLFVSAHPPQTSSAGTSFKQGRTEVDPWRRHGDQFDEDLVDLVQDDWSVGFGRRLSVIQRRQGSPQEQFRAQLRPKEEVTSATTTTTTAIPIVNKAEAPSATSIVRLIRKRLPENRSPSSVPISGALGKLVNATVVNETVQPAVGEVTEESFVSAETVVVETRENVASKVVASSNLTESPQQTITSTTTTTTNAPTSTTLAAVTTTTATTTTTTSSTTTTLSPPSNKPPWRVRMELNQSNRRGQSTTGKPTLVAVEAVPSLPDSSISTTISSSSLPVEQQQQEQQELLQEVKNSSNLPVITPSTAPSLESSQSSEQSFLSSIVAVVTLTTNAPNSRPIQSSRITITSSLSPPPPSSSALWTPIVRLPVTGSRNIPAGTLKIQITSTRLPPLPATSSTPNPKLLESLESIESESREEENVVKTASFSSTTSGRIFSPSSTTTTTTTTTTTEAPTTTSKSSTTRRAPPTPIMHTLEDILQRLVPARDHDSFGGNPFLVAPVAYYPAVVPPTADDTNEIVSIGAPVLRASTGPAGSSRTVNDNLQQDRNSSGNSGTNWNDSTKENQTATTSIYVVGVVAVIPLAGLVLWIVRVQLHKRRERLNESETSSETGFRKRLPPVALTPSKHARLFYGANDKEDLVSGAVSLGNSGGGGGGLGGGGKSSPSPSPWEFTRSRLRLQTLIGEGNFGQVWKAEAEDICGCQGTLLVAVKTVKDGAAAKEKQELLREMRIMQQVGPHPNVVALLGCCTEQEPFLLIMEYVMYGRLLTFLRDHRTHQTYYNYSTDSEALTSRDLTTFAYCVAKGMEYIYSKGVVHRDLAARNVLVDHNKLCKVADFGLSRSVRDSAGEMYEQRVKGALPIRWMAPESLIQSVFTQKSDVWSFGILVWEIVTLGSTPYPGMEAREVMRRVKDGHRLERPSHCRPEFYRLMSRCWHSDPQRRPDFGELKSELGQLLDDADGYIDLDSFQESIYVPLQSPSDESEKI</sequence>
<organism evidence="25 26">
    <name type="scientific">Daphnia galeata</name>
    <dbReference type="NCBI Taxonomy" id="27404"/>
    <lineage>
        <taxon>Eukaryota</taxon>
        <taxon>Metazoa</taxon>
        <taxon>Ecdysozoa</taxon>
        <taxon>Arthropoda</taxon>
        <taxon>Crustacea</taxon>
        <taxon>Branchiopoda</taxon>
        <taxon>Diplostraca</taxon>
        <taxon>Cladocera</taxon>
        <taxon>Anomopoda</taxon>
        <taxon>Daphniidae</taxon>
        <taxon>Daphnia</taxon>
    </lineage>
</organism>
<evidence type="ECO:0000256" key="19">
    <source>
        <dbReference type="ARBA" id="ARBA00056965"/>
    </source>
</evidence>
<evidence type="ECO:0000256" key="15">
    <source>
        <dbReference type="ARBA" id="ARBA00023170"/>
    </source>
</evidence>
<keyword evidence="15" id="KW-0675">Receptor</keyword>
<feature type="region of interest" description="Disordered" evidence="21">
    <location>
        <begin position="277"/>
        <end position="330"/>
    </location>
</feature>
<name>A0A8J2S5T0_9CRUS</name>
<evidence type="ECO:0000256" key="13">
    <source>
        <dbReference type="ARBA" id="ARBA00023137"/>
    </source>
</evidence>
<feature type="signal peptide" evidence="23">
    <location>
        <begin position="1"/>
        <end position="24"/>
    </location>
</feature>
<keyword evidence="4" id="KW-0808">Transferase</keyword>
<feature type="binding site" evidence="20">
    <location>
        <position position="726"/>
    </location>
    <ligand>
        <name>ATP</name>
        <dbReference type="ChEBI" id="CHEBI:30616"/>
    </ligand>
</feature>
<dbReference type="SMART" id="SM00219">
    <property type="entry name" value="TyrKc"/>
    <property type="match status" value="1"/>
</dbReference>
<dbReference type="CDD" id="cd00192">
    <property type="entry name" value="PTKc"/>
    <property type="match status" value="1"/>
</dbReference>
<evidence type="ECO:0000256" key="6">
    <source>
        <dbReference type="ARBA" id="ARBA00022729"/>
    </source>
</evidence>
<keyword evidence="6 23" id="KW-0732">Signal</keyword>
<feature type="compositionally biased region" description="Polar residues" evidence="21">
    <location>
        <begin position="548"/>
        <end position="578"/>
    </location>
</feature>
<evidence type="ECO:0000256" key="2">
    <source>
        <dbReference type="ARBA" id="ARBA00011902"/>
    </source>
</evidence>
<keyword evidence="11 22" id="KW-1133">Transmembrane helix</keyword>
<dbReference type="GO" id="GO:0043235">
    <property type="term" value="C:receptor complex"/>
    <property type="evidence" value="ECO:0007669"/>
    <property type="project" value="TreeGrafter"/>
</dbReference>
<feature type="region of interest" description="Disordered" evidence="21">
    <location>
        <begin position="189"/>
        <end position="249"/>
    </location>
</feature>
<keyword evidence="12 22" id="KW-0472">Membrane</keyword>
<evidence type="ECO:0000256" key="17">
    <source>
        <dbReference type="ARBA" id="ARBA00023319"/>
    </source>
</evidence>
<reference evidence="25" key="1">
    <citation type="submission" date="2021-11" db="EMBL/GenBank/DDBJ databases">
        <authorList>
            <person name="Schell T."/>
        </authorList>
    </citation>
    <scope>NUCLEOTIDE SEQUENCE</scope>
    <source>
        <strain evidence="25">M5</strain>
    </source>
</reference>
<evidence type="ECO:0000256" key="18">
    <source>
        <dbReference type="ARBA" id="ARBA00051243"/>
    </source>
</evidence>
<feature type="compositionally biased region" description="Polar residues" evidence="21">
    <location>
        <begin position="439"/>
        <end position="450"/>
    </location>
</feature>
<keyword evidence="26" id="KW-1185">Reference proteome</keyword>
<keyword evidence="17" id="KW-0393">Immunoglobulin domain</keyword>
<comment type="catalytic activity">
    <reaction evidence="18">
        <text>L-tyrosyl-[protein] + ATP = O-phospho-L-tyrosyl-[protein] + ADP + H(+)</text>
        <dbReference type="Rhea" id="RHEA:10596"/>
        <dbReference type="Rhea" id="RHEA-COMP:10136"/>
        <dbReference type="Rhea" id="RHEA-COMP:20101"/>
        <dbReference type="ChEBI" id="CHEBI:15378"/>
        <dbReference type="ChEBI" id="CHEBI:30616"/>
        <dbReference type="ChEBI" id="CHEBI:46858"/>
        <dbReference type="ChEBI" id="CHEBI:61978"/>
        <dbReference type="ChEBI" id="CHEBI:456216"/>
        <dbReference type="EC" id="2.7.10.1"/>
    </reaction>
</comment>
<keyword evidence="9" id="KW-0418">Kinase</keyword>
<dbReference type="Pfam" id="PF07714">
    <property type="entry name" value="PK_Tyr_Ser-Thr"/>
    <property type="match status" value="1"/>
</dbReference>
<feature type="compositionally biased region" description="Low complexity" evidence="21">
    <location>
        <begin position="282"/>
        <end position="308"/>
    </location>
</feature>
<evidence type="ECO:0000256" key="23">
    <source>
        <dbReference type="SAM" id="SignalP"/>
    </source>
</evidence>
<dbReference type="InterPro" id="IPR017441">
    <property type="entry name" value="Protein_kinase_ATP_BS"/>
</dbReference>
<evidence type="ECO:0000256" key="5">
    <source>
        <dbReference type="ARBA" id="ARBA00022692"/>
    </source>
</evidence>
<evidence type="ECO:0000259" key="24">
    <source>
        <dbReference type="PROSITE" id="PS50011"/>
    </source>
</evidence>
<dbReference type="FunFam" id="3.30.200.20:FF:000593">
    <property type="entry name" value="Predicted protein"/>
    <property type="match status" value="1"/>
</dbReference>
<evidence type="ECO:0000256" key="8">
    <source>
        <dbReference type="ARBA" id="ARBA00022741"/>
    </source>
</evidence>
<evidence type="ECO:0000256" key="14">
    <source>
        <dbReference type="ARBA" id="ARBA00023157"/>
    </source>
</evidence>
<dbReference type="EMBL" id="CAKKLH010000336">
    <property type="protein sequence ID" value="CAH0113242.1"/>
    <property type="molecule type" value="Genomic_DNA"/>
</dbReference>
<dbReference type="GO" id="GO:0007169">
    <property type="term" value="P:cell surface receptor protein tyrosine kinase signaling pathway"/>
    <property type="evidence" value="ECO:0007669"/>
    <property type="project" value="TreeGrafter"/>
</dbReference>
<dbReference type="InterPro" id="IPR050122">
    <property type="entry name" value="RTK"/>
</dbReference>
<dbReference type="SUPFAM" id="SSF56112">
    <property type="entry name" value="Protein kinase-like (PK-like)"/>
    <property type="match status" value="1"/>
</dbReference>
<dbReference type="FunFam" id="1.10.510.10:FF:000462">
    <property type="entry name" value="Receptor tyrosine kinase"/>
    <property type="match status" value="1"/>
</dbReference>
<dbReference type="EC" id="2.7.10.1" evidence="2"/>
<proteinExistence type="predicted"/>
<evidence type="ECO:0000256" key="16">
    <source>
        <dbReference type="ARBA" id="ARBA00023180"/>
    </source>
</evidence>
<keyword evidence="10 20" id="KW-0067">ATP-binding</keyword>
<dbReference type="AlphaFoldDB" id="A0A8J2S5T0"/>
<feature type="region of interest" description="Disordered" evidence="21">
    <location>
        <begin position="351"/>
        <end position="378"/>
    </location>
</feature>
<evidence type="ECO:0000313" key="26">
    <source>
        <dbReference type="Proteomes" id="UP000789390"/>
    </source>
</evidence>
<dbReference type="PROSITE" id="PS50011">
    <property type="entry name" value="PROTEIN_KINASE_DOM"/>
    <property type="match status" value="1"/>
</dbReference>
<keyword evidence="13" id="KW-0829">Tyrosine-protein kinase</keyword>
<keyword evidence="3" id="KW-0597">Phosphoprotein</keyword>
<comment type="subcellular location">
    <subcellularLocation>
        <location evidence="1">Membrane</location>
        <topology evidence="1">Single-pass membrane protein</topology>
    </subcellularLocation>
</comment>
<dbReference type="InterPro" id="IPR011009">
    <property type="entry name" value="Kinase-like_dom_sf"/>
</dbReference>
<evidence type="ECO:0000256" key="3">
    <source>
        <dbReference type="ARBA" id="ARBA00022553"/>
    </source>
</evidence>
<feature type="chain" id="PRO_5035163703" description="receptor protein-tyrosine kinase" evidence="23">
    <location>
        <begin position="25"/>
        <end position="999"/>
    </location>
</feature>
<evidence type="ECO:0000256" key="9">
    <source>
        <dbReference type="ARBA" id="ARBA00022777"/>
    </source>
</evidence>
<dbReference type="Proteomes" id="UP000789390">
    <property type="component" value="Unassembled WGS sequence"/>
</dbReference>
<feature type="compositionally biased region" description="Low complexity" evidence="21">
    <location>
        <begin position="453"/>
        <end position="482"/>
    </location>
</feature>
<accession>A0A8J2S5T0</accession>
<dbReference type="Gene3D" id="3.30.200.20">
    <property type="entry name" value="Phosphorylase Kinase, domain 1"/>
    <property type="match status" value="1"/>
</dbReference>
<evidence type="ECO:0000256" key="21">
    <source>
        <dbReference type="SAM" id="MobiDB-lite"/>
    </source>
</evidence>
<dbReference type="InterPro" id="IPR001245">
    <property type="entry name" value="Ser-Thr/Tyr_kinase_cat_dom"/>
</dbReference>
<dbReference type="OrthoDB" id="3256376at2759"/>
<evidence type="ECO:0000256" key="22">
    <source>
        <dbReference type="SAM" id="Phobius"/>
    </source>
</evidence>
<feature type="compositionally biased region" description="Polar residues" evidence="21">
    <location>
        <begin position="309"/>
        <end position="324"/>
    </location>
</feature>
<feature type="compositionally biased region" description="Low complexity" evidence="21">
    <location>
        <begin position="353"/>
        <end position="367"/>
    </location>
</feature>
<dbReference type="InterPro" id="IPR008266">
    <property type="entry name" value="Tyr_kinase_AS"/>
</dbReference>
<evidence type="ECO:0000256" key="11">
    <source>
        <dbReference type="ARBA" id="ARBA00022989"/>
    </source>
</evidence>
<evidence type="ECO:0000313" key="25">
    <source>
        <dbReference type="EMBL" id="CAH0113242.1"/>
    </source>
</evidence>
<dbReference type="InterPro" id="IPR000719">
    <property type="entry name" value="Prot_kinase_dom"/>
</dbReference>
<gene>
    <name evidence="25" type="ORF">DGAL_LOCUS17044</name>
</gene>
<evidence type="ECO:0000256" key="7">
    <source>
        <dbReference type="ARBA" id="ARBA00022737"/>
    </source>
</evidence>
<dbReference type="InterPro" id="IPR020635">
    <property type="entry name" value="Tyr_kinase_cat_dom"/>
</dbReference>